<dbReference type="PANTHER" id="PTHR35836">
    <property type="entry name" value="VCBS REPEAT-CONTAINING PROTEIN"/>
    <property type="match status" value="1"/>
</dbReference>
<keyword evidence="2" id="KW-1185">Reference proteome</keyword>
<gene>
    <name evidence="1" type="ORF">ACHAWO_012851</name>
</gene>
<protein>
    <submittedName>
        <fullName evidence="1">Uncharacterized protein</fullName>
    </submittedName>
</protein>
<evidence type="ECO:0000313" key="2">
    <source>
        <dbReference type="Proteomes" id="UP001530400"/>
    </source>
</evidence>
<reference evidence="1 2" key="1">
    <citation type="submission" date="2024-10" db="EMBL/GenBank/DDBJ databases">
        <title>Updated reference genomes for cyclostephanoid diatoms.</title>
        <authorList>
            <person name="Roberts W.R."/>
            <person name="Alverson A.J."/>
        </authorList>
    </citation>
    <scope>NUCLEOTIDE SEQUENCE [LARGE SCALE GENOMIC DNA]</scope>
    <source>
        <strain evidence="1 2">AJA010-31</strain>
    </source>
</reference>
<dbReference type="AlphaFoldDB" id="A0ABD3MU33"/>
<dbReference type="EMBL" id="JALLPJ020001364">
    <property type="protein sequence ID" value="KAL3767461.1"/>
    <property type="molecule type" value="Genomic_DNA"/>
</dbReference>
<sequence>MLPLFGFNSSREQSAMIKLRYGICSTADLPRCNGVSSAEAQAQPTSKNASTAYCRDYRKVHSKRRCSLLIGSLQLSLCILMTIQFPDDISKAAAFVSSSPRARVESKLHGKVMDEAANSLNHDTHTSTANAVDKVRNKLTLKNGNHDEVTIKQALPTDLELHQWMEQESESFANHDARHSTMEQSNGQTVQLDPHHAQSSVNLAETIMQPSLKSTISQTDEVYTKYTSKQPTKPKPQQRRVFSGLSRAHQSLLSKTTHMRRQRFVTGKYPLYVEVKQNPTKKWLGLAESRIYLNGTSLEKSLASYDIFHWLTNTERQELHGDYEFLSVELLAEIHVKKPGYVNILPKKGAGRGILKSAEADGMLSWKSWKSRKLNQFIGNDAPDEEGERLWITGFSLTKPRGELHTIDVDTGDMCHVNDRTARAIKWPNEVASIPTQVYNTSSTNFTGDDYTNNTIRDELEDALLVTDGFLVPGKDKGGLYVVRNPGNAVSEWRVCLTDVRNFQDVTINGEEDWFYHRAVWMDLTGDGRQSILAARAKLPSILNSKNREAERSRTLGKGQLVWLERPMPHSFDVETGTPLDVDGTVFDPFNARNTPWKLRVLDEGPDVMFNVADLDPTDDTIEVIASQFFSKMLTLHSIRKGSNPKVVFQRVIDDRCGSAFSSILANLDGSKLLSNQQLETSPKVIDSGSTVVSLKRGEPFSHLLVTSHECSVGHDQETSNYGSEVTVGDAAASYPNGQSKIDGGSLFGYRVPAGMGAWKSQPWRRSVIATGFKVQGQLSNMINPGAPGFCYTFFPTKDGSEFKHGRQWNRPLIGLSGDCAESAYILRPIENAQHIDLDAEDSSTKYALMCEIKCKSTVGSLAIGYDNFYSEVAEQQSGYAKIYVPCYEQDKVLVFALGSGEGEEIADDW</sequence>
<evidence type="ECO:0000313" key="1">
    <source>
        <dbReference type="EMBL" id="KAL3767461.1"/>
    </source>
</evidence>
<comment type="caution">
    <text evidence="1">The sequence shown here is derived from an EMBL/GenBank/DDBJ whole genome shotgun (WGS) entry which is preliminary data.</text>
</comment>
<dbReference type="Proteomes" id="UP001530400">
    <property type="component" value="Unassembled WGS sequence"/>
</dbReference>
<dbReference type="PANTHER" id="PTHR35836:SF1">
    <property type="entry name" value="VCBS REPEAT-CONTAINING PROTEIN"/>
    <property type="match status" value="1"/>
</dbReference>
<name>A0ABD3MU33_9STRA</name>
<proteinExistence type="predicted"/>
<organism evidence="1 2">
    <name type="scientific">Cyclotella atomus</name>
    <dbReference type="NCBI Taxonomy" id="382360"/>
    <lineage>
        <taxon>Eukaryota</taxon>
        <taxon>Sar</taxon>
        <taxon>Stramenopiles</taxon>
        <taxon>Ochrophyta</taxon>
        <taxon>Bacillariophyta</taxon>
        <taxon>Coscinodiscophyceae</taxon>
        <taxon>Thalassiosirophycidae</taxon>
        <taxon>Stephanodiscales</taxon>
        <taxon>Stephanodiscaceae</taxon>
        <taxon>Cyclotella</taxon>
    </lineage>
</organism>
<accession>A0ABD3MU33</accession>